<name>A0A0B3W6G5_9FIRM</name>
<evidence type="ECO:0000313" key="1">
    <source>
        <dbReference type="EMBL" id="KHS58007.1"/>
    </source>
</evidence>
<gene>
    <name evidence="1" type="ORF">QX51_05115</name>
</gene>
<dbReference type="AlphaFoldDB" id="A0A0B3W6G5"/>
<evidence type="ECO:0000313" key="2">
    <source>
        <dbReference type="Proteomes" id="UP000031189"/>
    </source>
</evidence>
<accession>A0A0B3W6G5</accession>
<comment type="caution">
    <text evidence="1">The sequence shown here is derived from an EMBL/GenBank/DDBJ whole genome shotgun (WGS) entry which is preliminary data.</text>
</comment>
<sequence length="123" mass="14398">MNNLHLSDDELVENFESASPWFVGLYMETFLNNLSFLSNRQAKNEFTYDIHRYDPILIDENILDIYNRVESLLKIIKGNRVLDALKMVVDYDTDTIYDIYAREEAIYLLTLIKNGKITLPVSN</sequence>
<dbReference type="Proteomes" id="UP000031189">
    <property type="component" value="Unassembled WGS sequence"/>
</dbReference>
<dbReference type="EMBL" id="JWHR01000057">
    <property type="protein sequence ID" value="KHS58007.1"/>
    <property type="molecule type" value="Genomic_DNA"/>
</dbReference>
<organism evidence="1 2">
    <name type="scientific">Terrisporobacter othiniensis</name>
    <dbReference type="NCBI Taxonomy" id="1577792"/>
    <lineage>
        <taxon>Bacteria</taxon>
        <taxon>Bacillati</taxon>
        <taxon>Bacillota</taxon>
        <taxon>Clostridia</taxon>
        <taxon>Peptostreptococcales</taxon>
        <taxon>Peptostreptococcaceae</taxon>
        <taxon>Terrisporobacter</taxon>
    </lineage>
</organism>
<dbReference type="RefSeq" id="WP_039678828.1">
    <property type="nucleotide sequence ID" value="NZ_JAWGXO010000008.1"/>
</dbReference>
<reference evidence="1 2" key="1">
    <citation type="submission" date="2014-12" db="EMBL/GenBank/DDBJ databases">
        <title>Draft genome sequence of Terrisporobacter sp. 08-306576, isolated from the blood culture of a bacteremia patient.</title>
        <authorList>
            <person name="Lund L.C."/>
            <person name="Sydenham T.V."/>
            <person name="Hogh S.V."/>
            <person name="Skov M.N."/>
            <person name="Kemp M."/>
            <person name="Justesen U.S."/>
        </authorList>
    </citation>
    <scope>NUCLEOTIDE SEQUENCE [LARGE SCALE GENOMIC DNA]</scope>
    <source>
        <strain evidence="1 2">08-306576</strain>
    </source>
</reference>
<proteinExistence type="predicted"/>
<protein>
    <submittedName>
        <fullName evidence="1">Uncharacterized protein</fullName>
    </submittedName>
</protein>
<dbReference type="OrthoDB" id="1751801at2"/>
<keyword evidence="2" id="KW-1185">Reference proteome</keyword>